<dbReference type="AlphaFoldDB" id="A0AAJ6ZQT7"/>
<dbReference type="InterPro" id="IPR036728">
    <property type="entry name" value="PBP_GOBP_sf"/>
</dbReference>
<dbReference type="SMART" id="SM00708">
    <property type="entry name" value="PhBP"/>
    <property type="match status" value="1"/>
</dbReference>
<dbReference type="Gene3D" id="1.10.238.20">
    <property type="entry name" value="Pheromone/general odorant binding protein domain"/>
    <property type="match status" value="1"/>
</dbReference>
<protein>
    <submittedName>
        <fullName evidence="2">Uncharacterized protein LOC106124978</fullName>
    </submittedName>
</protein>
<sequence length="139" mass="15706">MIYTVFLIILFPILGTYGSKPVLKMPSQSTEKFMAAATHCIKETGAPEDCLTLSLPWKLPQNELTEKYLYCLGQTTKLAKSDGHYYPEKVMKLFAGSDIKEDIEKTMVECNSLEGDNVFDVNYRITDCFHKKAPVILSL</sequence>
<organism evidence="2">
    <name type="scientific">Papilio xuthus</name>
    <name type="common">Asian swallowtail butterfly</name>
    <dbReference type="NCBI Taxonomy" id="66420"/>
    <lineage>
        <taxon>Eukaryota</taxon>
        <taxon>Metazoa</taxon>
        <taxon>Ecdysozoa</taxon>
        <taxon>Arthropoda</taxon>
        <taxon>Hexapoda</taxon>
        <taxon>Insecta</taxon>
        <taxon>Pterygota</taxon>
        <taxon>Neoptera</taxon>
        <taxon>Endopterygota</taxon>
        <taxon>Lepidoptera</taxon>
        <taxon>Glossata</taxon>
        <taxon>Ditrysia</taxon>
        <taxon>Papilionoidea</taxon>
        <taxon>Papilionidae</taxon>
        <taxon>Papilioninae</taxon>
        <taxon>Papilio</taxon>
    </lineage>
</organism>
<keyword evidence="1" id="KW-0732">Signal</keyword>
<feature type="chain" id="PRO_5042463157" evidence="1">
    <location>
        <begin position="19"/>
        <end position="139"/>
    </location>
</feature>
<gene>
    <name evidence="2" type="primary">LOC106124978</name>
</gene>
<dbReference type="InterPro" id="IPR006170">
    <property type="entry name" value="PBP/GOBP"/>
</dbReference>
<name>A0AAJ6ZQT7_PAPXU</name>
<evidence type="ECO:0000313" key="2">
    <source>
        <dbReference type="RefSeq" id="XP_013177498.1"/>
    </source>
</evidence>
<accession>A0AAJ6ZQT7</accession>
<dbReference type="GO" id="GO:0005549">
    <property type="term" value="F:odorant binding"/>
    <property type="evidence" value="ECO:0007669"/>
    <property type="project" value="InterPro"/>
</dbReference>
<evidence type="ECO:0000256" key="1">
    <source>
        <dbReference type="SAM" id="SignalP"/>
    </source>
</evidence>
<dbReference type="Pfam" id="PF01395">
    <property type="entry name" value="PBP_GOBP"/>
    <property type="match status" value="1"/>
</dbReference>
<dbReference type="Proteomes" id="UP000694872">
    <property type="component" value="Unplaced"/>
</dbReference>
<proteinExistence type="predicted"/>
<feature type="signal peptide" evidence="1">
    <location>
        <begin position="1"/>
        <end position="18"/>
    </location>
</feature>
<dbReference type="SUPFAM" id="SSF47565">
    <property type="entry name" value="Insect pheromone/odorant-binding proteins"/>
    <property type="match status" value="1"/>
</dbReference>
<dbReference type="CDD" id="cd23992">
    <property type="entry name" value="PBP_GOBP"/>
    <property type="match status" value="1"/>
</dbReference>
<reference evidence="2" key="1">
    <citation type="submission" date="2025-08" db="UniProtKB">
        <authorList>
            <consortium name="RefSeq"/>
        </authorList>
    </citation>
    <scope>IDENTIFICATION</scope>
</reference>
<dbReference type="RefSeq" id="XP_013177498.1">
    <property type="nucleotide sequence ID" value="XM_013322044.1"/>
</dbReference>
<dbReference type="KEGG" id="pxu:106124978"/>